<protein>
    <submittedName>
        <fullName evidence="1">Uncharacterized protein</fullName>
    </submittedName>
</protein>
<dbReference type="Pfam" id="PF19371">
    <property type="entry name" value="DUF5946"/>
    <property type="match status" value="1"/>
</dbReference>
<dbReference type="EMBL" id="UOEQ01000045">
    <property type="protein sequence ID" value="VAW14634.1"/>
    <property type="molecule type" value="Genomic_DNA"/>
</dbReference>
<reference evidence="1" key="1">
    <citation type="submission" date="2018-06" db="EMBL/GenBank/DDBJ databases">
        <authorList>
            <person name="Zhirakovskaya E."/>
        </authorList>
    </citation>
    <scope>NUCLEOTIDE SEQUENCE</scope>
</reference>
<organism evidence="1">
    <name type="scientific">hydrothermal vent metagenome</name>
    <dbReference type="NCBI Taxonomy" id="652676"/>
    <lineage>
        <taxon>unclassified sequences</taxon>
        <taxon>metagenomes</taxon>
        <taxon>ecological metagenomes</taxon>
    </lineage>
</organism>
<name>A0A3B0U1F7_9ZZZZ</name>
<dbReference type="AlphaFoldDB" id="A0A3B0U1F7"/>
<dbReference type="InterPro" id="IPR045990">
    <property type="entry name" value="DUF5946"/>
</dbReference>
<evidence type="ECO:0000313" key="1">
    <source>
        <dbReference type="EMBL" id="VAW14634.1"/>
    </source>
</evidence>
<sequence>MAQHLCFACGGTFTDIDGPVHAYMASSPGCWAAFGEVLAREYSDAAYFEVHRLSVDAYAVQHPGTPSKQTIGSIGVHLIRLCLFHEYGLTPERANDAMVKASKNKENFIWLEPPLSLGEISVADVVEASGVEQHKRLVRSWAKKAWEAWSVHHEQVRQWIEVS</sequence>
<proteinExistence type="predicted"/>
<gene>
    <name evidence="1" type="ORF">MNBD_ALPHA11-964</name>
</gene>
<accession>A0A3B0U1F7</accession>